<evidence type="ECO:0000256" key="13">
    <source>
        <dbReference type="RuleBase" id="RU369120"/>
    </source>
</evidence>
<evidence type="ECO:0000256" key="6">
    <source>
        <dbReference type="ARBA" id="ARBA00022989"/>
    </source>
</evidence>
<feature type="transmembrane region" description="Helical" evidence="13">
    <location>
        <begin position="115"/>
        <end position="136"/>
    </location>
</feature>
<gene>
    <name evidence="14" type="ORF">BGW36DRAFT_401593</name>
</gene>
<feature type="transmembrane region" description="Helical" evidence="13">
    <location>
        <begin position="244"/>
        <end position="264"/>
    </location>
</feature>
<keyword evidence="4 13" id="KW-0812">Transmembrane</keyword>
<feature type="transmembrane region" description="Helical" evidence="13">
    <location>
        <begin position="148"/>
        <end position="169"/>
    </location>
</feature>
<dbReference type="InterPro" id="IPR018083">
    <property type="entry name" value="Sterol_reductase_CS"/>
</dbReference>
<dbReference type="AlphaFoldDB" id="A0AAD4KEA5"/>
<evidence type="ECO:0000256" key="8">
    <source>
        <dbReference type="ARBA" id="ARBA00023011"/>
    </source>
</evidence>
<reference evidence="14" key="1">
    <citation type="submission" date="2021-12" db="EMBL/GenBank/DDBJ databases">
        <title>Convergent genome expansion in fungi linked to evolution of root-endophyte symbiosis.</title>
        <authorList>
            <consortium name="DOE Joint Genome Institute"/>
            <person name="Ke Y.-H."/>
            <person name="Bonito G."/>
            <person name="Liao H.-L."/>
            <person name="Looney B."/>
            <person name="Rojas-Flechas A."/>
            <person name="Nash J."/>
            <person name="Hameed K."/>
            <person name="Schadt C."/>
            <person name="Martin F."/>
            <person name="Crous P.W."/>
            <person name="Miettinen O."/>
            <person name="Magnuson J.K."/>
            <person name="Labbe J."/>
            <person name="Jacobson D."/>
            <person name="Doktycz M.J."/>
            <person name="Veneault-Fourrey C."/>
            <person name="Kuo A."/>
            <person name="Mondo S."/>
            <person name="Calhoun S."/>
            <person name="Riley R."/>
            <person name="Ohm R."/>
            <person name="LaButti K."/>
            <person name="Andreopoulos B."/>
            <person name="Pangilinan J."/>
            <person name="Nolan M."/>
            <person name="Tritt A."/>
            <person name="Clum A."/>
            <person name="Lipzen A."/>
            <person name="Daum C."/>
            <person name="Barry K."/>
            <person name="Grigoriev I.V."/>
            <person name="Vilgalys R."/>
        </authorList>
    </citation>
    <scope>NUCLEOTIDE SEQUENCE</scope>
    <source>
        <strain evidence="14">PMI_201</strain>
    </source>
</reference>
<evidence type="ECO:0000256" key="2">
    <source>
        <dbReference type="ARBA" id="ARBA00005402"/>
    </source>
</evidence>
<dbReference type="InterPro" id="IPR001171">
    <property type="entry name" value="ERG24_DHCR-like"/>
</dbReference>
<dbReference type="Pfam" id="PF01222">
    <property type="entry name" value="ERG4_ERG24"/>
    <property type="match status" value="1"/>
</dbReference>
<dbReference type="PROSITE" id="PS01018">
    <property type="entry name" value="STEROL_REDUCT_2"/>
    <property type="match status" value="1"/>
</dbReference>
<dbReference type="EMBL" id="JAJTJA010000014">
    <property type="protein sequence ID" value="KAH8690197.1"/>
    <property type="molecule type" value="Genomic_DNA"/>
</dbReference>
<dbReference type="PANTHER" id="PTHR21257">
    <property type="entry name" value="DELTA(14)-STEROL REDUCTASE"/>
    <property type="match status" value="1"/>
</dbReference>
<keyword evidence="8 13" id="KW-0756">Sterol biosynthesis</keyword>
<accession>A0AAD4KEA5</accession>
<feature type="transmembrane region" description="Helical" evidence="13">
    <location>
        <begin position="384"/>
        <end position="408"/>
    </location>
</feature>
<feature type="transmembrane region" description="Helical" evidence="13">
    <location>
        <begin position="284"/>
        <end position="302"/>
    </location>
</feature>
<evidence type="ECO:0000256" key="7">
    <source>
        <dbReference type="ARBA" id="ARBA00023002"/>
    </source>
</evidence>
<keyword evidence="5 13" id="KW-0752">Steroid biosynthesis</keyword>
<protein>
    <recommendedName>
        <fullName evidence="13">Delta(14)-sterol reductase</fullName>
    </recommendedName>
    <alternativeName>
        <fullName evidence="13">C-14 sterol reductase</fullName>
    </alternativeName>
    <alternativeName>
        <fullName evidence="13">Sterol C14-reductase</fullName>
    </alternativeName>
</protein>
<evidence type="ECO:0000313" key="14">
    <source>
        <dbReference type="EMBL" id="KAH8690197.1"/>
    </source>
</evidence>
<evidence type="ECO:0000256" key="5">
    <source>
        <dbReference type="ARBA" id="ARBA00022955"/>
    </source>
</evidence>
<keyword evidence="3 13" id="KW-0444">Lipid biosynthesis</keyword>
<name>A0AAD4KEA5_9EURO</name>
<dbReference type="Gene3D" id="1.20.120.1630">
    <property type="match status" value="1"/>
</dbReference>
<evidence type="ECO:0000256" key="11">
    <source>
        <dbReference type="ARBA" id="ARBA00023166"/>
    </source>
</evidence>
<dbReference type="GO" id="GO:0050613">
    <property type="term" value="F:Delta14-sterol reductase activity"/>
    <property type="evidence" value="ECO:0007669"/>
    <property type="project" value="TreeGrafter"/>
</dbReference>
<keyword evidence="11 13" id="KW-1207">Sterol metabolism</keyword>
<feature type="transmembrane region" description="Helical" evidence="13">
    <location>
        <begin position="72"/>
        <end position="94"/>
    </location>
</feature>
<evidence type="ECO:0000256" key="12">
    <source>
        <dbReference type="ARBA" id="ARBA00023221"/>
    </source>
</evidence>
<keyword evidence="9 13" id="KW-0443">Lipid metabolism</keyword>
<evidence type="ECO:0000256" key="1">
    <source>
        <dbReference type="ARBA" id="ARBA00004141"/>
    </source>
</evidence>
<evidence type="ECO:0000256" key="9">
    <source>
        <dbReference type="ARBA" id="ARBA00023098"/>
    </source>
</evidence>
<comment type="similarity">
    <text evidence="2 13">Belongs to the ERG4/ERG24 family.</text>
</comment>
<dbReference type="PROSITE" id="PS01017">
    <property type="entry name" value="STEROL_REDUCT_1"/>
    <property type="match status" value="1"/>
</dbReference>
<keyword evidence="7 13" id="KW-0560">Oxidoreductase</keyword>
<sequence length="482" mass="54506">MASPSRHDYQFGGPLGALALSTLLPLLLYLSFLTCNDKSGCPAPALLDLHTLSWQKLRAQIPWHEDGIKGLANWKVTCWVAAYYLFSLLLYRILPAQKVHGTKLRGFERPLEYRFNAFSATVVQLFIVIIGTWLHGANFTVWTFIDNNYVQILTANLILAYAIASFVYIRSFGVKPGNSKMRQLAQGGCTGNMIYDWFIGRELNPRLTVPFIGEVDIKAALMMRPGLTGWLLLDLAFLAKQYRLYGYVSDSIVFTTIIQSYYVLEGQYAEAGIVSMMDITTDGLGFMLTFGDIVWVPFLYSTQCRYLSVYPVHLGWLRLATVSIVFALGLYIFRASNAQKIAFRTNPDHPRFVGLPYIQTKKGTRLLVGGWWGMARHINYFGDWLQAIPFSLPTGLAGYVILTANSVVPNTTNATHMTDGRVVVQGDARGWGTIYTYLYVVYFAVLLIHRERRDSAACAEKYGEDWDEYKRTVPWRILPGVY</sequence>
<feature type="transmembrane region" description="Helical" evidence="13">
    <location>
        <begin position="428"/>
        <end position="448"/>
    </location>
</feature>
<organism evidence="14 15">
    <name type="scientific">Talaromyces proteolyticus</name>
    <dbReference type="NCBI Taxonomy" id="1131652"/>
    <lineage>
        <taxon>Eukaryota</taxon>
        <taxon>Fungi</taxon>
        <taxon>Dikarya</taxon>
        <taxon>Ascomycota</taxon>
        <taxon>Pezizomycotina</taxon>
        <taxon>Eurotiomycetes</taxon>
        <taxon>Eurotiomycetidae</taxon>
        <taxon>Eurotiales</taxon>
        <taxon>Trichocomaceae</taxon>
        <taxon>Talaromyces</taxon>
        <taxon>Talaromyces sect. Bacilispori</taxon>
    </lineage>
</organism>
<dbReference type="Proteomes" id="UP001201262">
    <property type="component" value="Unassembled WGS sequence"/>
</dbReference>
<comment type="subcellular location">
    <subcellularLocation>
        <location evidence="1">Membrane</location>
        <topology evidence="1">Multi-pass membrane protein</topology>
    </subcellularLocation>
</comment>
<keyword evidence="12 13" id="KW-0753">Steroid metabolism</keyword>
<dbReference type="GeneID" id="70249047"/>
<evidence type="ECO:0000256" key="3">
    <source>
        <dbReference type="ARBA" id="ARBA00022516"/>
    </source>
</evidence>
<feature type="transmembrane region" description="Helical" evidence="13">
    <location>
        <begin position="314"/>
        <end position="333"/>
    </location>
</feature>
<dbReference type="PANTHER" id="PTHR21257:SF52">
    <property type="entry name" value="DELTA(14)-STEROL REDUCTASE TM7SF2"/>
    <property type="match status" value="1"/>
</dbReference>
<dbReference type="GO" id="GO:0005789">
    <property type="term" value="C:endoplasmic reticulum membrane"/>
    <property type="evidence" value="ECO:0007669"/>
    <property type="project" value="TreeGrafter"/>
</dbReference>
<evidence type="ECO:0000256" key="10">
    <source>
        <dbReference type="ARBA" id="ARBA00023136"/>
    </source>
</evidence>
<keyword evidence="10 13" id="KW-0472">Membrane</keyword>
<comment type="caution">
    <text evidence="14">The sequence shown here is derived from an EMBL/GenBank/DDBJ whole genome shotgun (WGS) entry which is preliminary data.</text>
</comment>
<feature type="transmembrane region" description="Helical" evidence="13">
    <location>
        <begin position="12"/>
        <end position="32"/>
    </location>
</feature>
<dbReference type="GO" id="GO:0006696">
    <property type="term" value="P:ergosterol biosynthetic process"/>
    <property type="evidence" value="ECO:0007669"/>
    <property type="project" value="TreeGrafter"/>
</dbReference>
<keyword evidence="15" id="KW-1185">Reference proteome</keyword>
<proteinExistence type="inferred from homology"/>
<keyword evidence="6 13" id="KW-1133">Transmembrane helix</keyword>
<dbReference type="RefSeq" id="XP_046066480.1">
    <property type="nucleotide sequence ID" value="XM_046218760.1"/>
</dbReference>
<evidence type="ECO:0000313" key="15">
    <source>
        <dbReference type="Proteomes" id="UP001201262"/>
    </source>
</evidence>
<evidence type="ECO:0000256" key="4">
    <source>
        <dbReference type="ARBA" id="ARBA00022692"/>
    </source>
</evidence>